<dbReference type="Pfam" id="PF00107">
    <property type="entry name" value="ADH_zinc_N"/>
    <property type="match status" value="1"/>
</dbReference>
<evidence type="ECO:0000256" key="5">
    <source>
        <dbReference type="ARBA" id="ARBA00023002"/>
    </source>
</evidence>
<dbReference type="InterPro" id="IPR036291">
    <property type="entry name" value="NAD(P)-bd_dom_sf"/>
</dbReference>
<keyword evidence="5" id="KW-0560">Oxidoreductase</keyword>
<reference evidence="8 9" key="1">
    <citation type="journal article" date="2019" name="Int. J. Syst. Evol. Microbiol.">
        <title>The Global Catalogue of Microorganisms (GCM) 10K type strain sequencing project: providing services to taxonomists for standard genome sequencing and annotation.</title>
        <authorList>
            <consortium name="The Broad Institute Genomics Platform"/>
            <consortium name="The Broad Institute Genome Sequencing Center for Infectious Disease"/>
            <person name="Wu L."/>
            <person name="Ma J."/>
        </authorList>
    </citation>
    <scope>NUCLEOTIDE SEQUENCE [LARGE SCALE GENOMIC DNA]</scope>
    <source>
        <strain evidence="8 9">DT85</strain>
    </source>
</reference>
<keyword evidence="3" id="KW-0479">Metal-binding</keyword>
<dbReference type="GO" id="GO:0030554">
    <property type="term" value="F:adenyl nucleotide binding"/>
    <property type="evidence" value="ECO:0007669"/>
    <property type="project" value="UniProtKB-ARBA"/>
</dbReference>
<evidence type="ECO:0000256" key="1">
    <source>
        <dbReference type="ARBA" id="ARBA00001947"/>
    </source>
</evidence>
<comment type="cofactor">
    <cofactor evidence="1">
        <name>Zn(2+)</name>
        <dbReference type="ChEBI" id="CHEBI:29105"/>
    </cofactor>
</comment>
<dbReference type="GO" id="GO:0044281">
    <property type="term" value="P:small molecule metabolic process"/>
    <property type="evidence" value="ECO:0007669"/>
    <property type="project" value="UniProtKB-ARBA"/>
</dbReference>
<evidence type="ECO:0000259" key="7">
    <source>
        <dbReference type="Pfam" id="PF08240"/>
    </source>
</evidence>
<dbReference type="RefSeq" id="WP_276234847.1">
    <property type="nucleotide sequence ID" value="NZ_CP119802.1"/>
</dbReference>
<evidence type="ECO:0000256" key="2">
    <source>
        <dbReference type="ARBA" id="ARBA00008072"/>
    </source>
</evidence>
<evidence type="ECO:0000313" key="9">
    <source>
        <dbReference type="Proteomes" id="UP001596398"/>
    </source>
</evidence>
<name>A0ABD5ZJY8_9EURY</name>
<proteinExistence type="inferred from homology"/>
<dbReference type="InterPro" id="IPR013149">
    <property type="entry name" value="ADH-like_C"/>
</dbReference>
<dbReference type="InterPro" id="IPR013154">
    <property type="entry name" value="ADH-like_N"/>
</dbReference>
<dbReference type="Gene3D" id="3.40.50.720">
    <property type="entry name" value="NAD(P)-binding Rossmann-like Domain"/>
    <property type="match status" value="1"/>
</dbReference>
<comment type="similarity">
    <text evidence="2">Belongs to the zinc-containing alcohol dehydrogenase family.</text>
</comment>
<evidence type="ECO:0000256" key="3">
    <source>
        <dbReference type="ARBA" id="ARBA00022723"/>
    </source>
</evidence>
<evidence type="ECO:0000256" key="4">
    <source>
        <dbReference type="ARBA" id="ARBA00022833"/>
    </source>
</evidence>
<dbReference type="GO" id="GO:0016616">
    <property type="term" value="F:oxidoreductase activity, acting on the CH-OH group of donors, NAD or NADP as acceptor"/>
    <property type="evidence" value="ECO:0007669"/>
    <property type="project" value="UniProtKB-ARBA"/>
</dbReference>
<dbReference type="GO" id="GO:0043168">
    <property type="term" value="F:anion binding"/>
    <property type="evidence" value="ECO:0007669"/>
    <property type="project" value="UniProtKB-ARBA"/>
</dbReference>
<evidence type="ECO:0000259" key="6">
    <source>
        <dbReference type="Pfam" id="PF00107"/>
    </source>
</evidence>
<comment type="caution">
    <text evidence="8">The sequence shown here is derived from an EMBL/GenBank/DDBJ whole genome shotgun (WGS) entry which is preliminary data.</text>
</comment>
<dbReference type="PANTHER" id="PTHR43350:SF19">
    <property type="entry name" value="D-GULOSIDE 3-DEHYDROGENASE"/>
    <property type="match status" value="1"/>
</dbReference>
<dbReference type="EMBL" id="JBHTAP010000001">
    <property type="protein sequence ID" value="MFC7233852.1"/>
    <property type="molecule type" value="Genomic_DNA"/>
</dbReference>
<dbReference type="Proteomes" id="UP001596398">
    <property type="component" value="Unassembled WGS sequence"/>
</dbReference>
<dbReference type="GO" id="GO:0046872">
    <property type="term" value="F:metal ion binding"/>
    <property type="evidence" value="ECO:0007669"/>
    <property type="project" value="UniProtKB-KW"/>
</dbReference>
<evidence type="ECO:0000313" key="8">
    <source>
        <dbReference type="EMBL" id="MFC7233852.1"/>
    </source>
</evidence>
<dbReference type="SUPFAM" id="SSF50129">
    <property type="entry name" value="GroES-like"/>
    <property type="match status" value="1"/>
</dbReference>
<sequence>MEARTLYFAEPGRVERRTRPLAAPDPGEVVVETTASGISAGSELLVYRGEVPDGMAVDATIDVLDGEFAYPLAYGYAAVGEVVAAGDGTSVGVGRRVFAFHPHADRFRTGEDAVVPLPDGVGTEAATLLPSVETATNIALDAAPKVGERAVVFGAGAVGLCTIAVLADFPLERLVAVEPVAARRERALALGADAAVSPEEFDGFPDATPAGADLAVELSGRPATLDDAIDAVGFDGRVVVGSWYGTKRSPVALGGCFHRDRISVESSQVSTVAPELRGRWTTDRRLDAALDRVARLDADRLLTHRVPFAEAEDAYRLLDEGADDALQVVLTYP</sequence>
<protein>
    <submittedName>
        <fullName evidence="8">Zinc-binding alcohol dehydrogenase</fullName>
    </submittedName>
</protein>
<feature type="domain" description="Alcohol dehydrogenase-like C-terminal" evidence="6">
    <location>
        <begin position="157"/>
        <end position="271"/>
    </location>
</feature>
<accession>A0ABD5ZJY8</accession>
<keyword evidence="4" id="KW-0862">Zinc</keyword>
<dbReference type="Gene3D" id="3.90.180.10">
    <property type="entry name" value="Medium-chain alcohol dehydrogenases, catalytic domain"/>
    <property type="match status" value="2"/>
</dbReference>
<keyword evidence="9" id="KW-1185">Reference proteome</keyword>
<dbReference type="AlphaFoldDB" id="A0ABD5ZJY8"/>
<dbReference type="InterPro" id="IPR011032">
    <property type="entry name" value="GroES-like_sf"/>
</dbReference>
<organism evidence="8 9">
    <name type="scientific">Halosegnis marinus</name>
    <dbReference type="NCBI Taxonomy" id="3034023"/>
    <lineage>
        <taxon>Archaea</taxon>
        <taxon>Methanobacteriati</taxon>
        <taxon>Methanobacteriota</taxon>
        <taxon>Stenosarchaea group</taxon>
        <taxon>Halobacteria</taxon>
        <taxon>Halobacteriales</taxon>
        <taxon>Natronomonadaceae</taxon>
        <taxon>Halosegnis</taxon>
    </lineage>
</organism>
<dbReference type="GeneID" id="79265513"/>
<feature type="domain" description="Alcohol dehydrogenase-like N-terminal" evidence="7">
    <location>
        <begin position="26"/>
        <end position="122"/>
    </location>
</feature>
<dbReference type="SUPFAM" id="SSF51735">
    <property type="entry name" value="NAD(P)-binding Rossmann-fold domains"/>
    <property type="match status" value="1"/>
</dbReference>
<gene>
    <name evidence="8" type="ORF">ACFQJ4_00840</name>
</gene>
<dbReference type="PANTHER" id="PTHR43350">
    <property type="entry name" value="NAD-DEPENDENT ALCOHOL DEHYDROGENASE"/>
    <property type="match status" value="1"/>
</dbReference>
<dbReference type="CDD" id="cd08255">
    <property type="entry name" value="2-desacetyl-2-hydroxyethyl_bacteriochlorophyllide_like"/>
    <property type="match status" value="1"/>
</dbReference>
<dbReference type="Pfam" id="PF08240">
    <property type="entry name" value="ADH_N"/>
    <property type="match status" value="1"/>
</dbReference>